<organism evidence="1 2">
    <name type="scientific">Durusdinium trenchii</name>
    <dbReference type="NCBI Taxonomy" id="1381693"/>
    <lineage>
        <taxon>Eukaryota</taxon>
        <taxon>Sar</taxon>
        <taxon>Alveolata</taxon>
        <taxon>Dinophyceae</taxon>
        <taxon>Suessiales</taxon>
        <taxon>Symbiodiniaceae</taxon>
        <taxon>Durusdinium</taxon>
    </lineage>
</organism>
<evidence type="ECO:0000313" key="2">
    <source>
        <dbReference type="Proteomes" id="UP001642484"/>
    </source>
</evidence>
<dbReference type="EMBL" id="CAXAMN010005269">
    <property type="protein sequence ID" value="CAK9013110.1"/>
    <property type="molecule type" value="Genomic_DNA"/>
</dbReference>
<keyword evidence="2" id="KW-1185">Reference proteome</keyword>
<sequence length="210" mass="22447">MVNWWPKTAADYSSGAMTWPPAKPRWRVAVAALMLVLFSQAVTPVGPALASREKHVRRKMCQRPAVRSHSTPPYSALGACELLQEAFSDLVQRCGGSGPMTCALVLGGAGGTLLWIPGSPRIEVSGVELSGWKAPLAGAAFGLYSAQLPQGAALSDRYRQLCIWLADRCQLARGEKAAEARDSQGSCDEVARGDRFEPNGGLAPILWLEA</sequence>
<protein>
    <submittedName>
        <fullName evidence="1">Uncharacterized protein</fullName>
    </submittedName>
</protein>
<accession>A0ABP0JFC5</accession>
<evidence type="ECO:0000313" key="1">
    <source>
        <dbReference type="EMBL" id="CAK9013110.1"/>
    </source>
</evidence>
<gene>
    <name evidence="1" type="ORF">CCMP2556_LOCUS11138</name>
</gene>
<dbReference type="Proteomes" id="UP001642484">
    <property type="component" value="Unassembled WGS sequence"/>
</dbReference>
<proteinExistence type="predicted"/>
<name>A0ABP0JFC5_9DINO</name>
<reference evidence="1 2" key="1">
    <citation type="submission" date="2024-02" db="EMBL/GenBank/DDBJ databases">
        <authorList>
            <person name="Chen Y."/>
            <person name="Shah S."/>
            <person name="Dougan E. K."/>
            <person name="Thang M."/>
            <person name="Chan C."/>
        </authorList>
    </citation>
    <scope>NUCLEOTIDE SEQUENCE [LARGE SCALE GENOMIC DNA]</scope>
</reference>
<comment type="caution">
    <text evidence="1">The sequence shown here is derived from an EMBL/GenBank/DDBJ whole genome shotgun (WGS) entry which is preliminary data.</text>
</comment>